<evidence type="ECO:0000256" key="1">
    <source>
        <dbReference type="SAM" id="MobiDB-lite"/>
    </source>
</evidence>
<organism evidence="3 4">
    <name type="scientific">Lithohypha guttulata</name>
    <dbReference type="NCBI Taxonomy" id="1690604"/>
    <lineage>
        <taxon>Eukaryota</taxon>
        <taxon>Fungi</taxon>
        <taxon>Dikarya</taxon>
        <taxon>Ascomycota</taxon>
        <taxon>Pezizomycotina</taxon>
        <taxon>Eurotiomycetes</taxon>
        <taxon>Chaetothyriomycetidae</taxon>
        <taxon>Chaetothyriales</taxon>
        <taxon>Trichomeriaceae</taxon>
        <taxon>Lithohypha</taxon>
    </lineage>
</organism>
<comment type="caution">
    <text evidence="3">The sequence shown here is derived from an EMBL/GenBank/DDBJ whole genome shotgun (WGS) entry which is preliminary data.</text>
</comment>
<evidence type="ECO:0000259" key="2">
    <source>
        <dbReference type="PROSITE" id="PS51762"/>
    </source>
</evidence>
<accession>A0ABR0K4Q8</accession>
<dbReference type="SUPFAM" id="SSF49899">
    <property type="entry name" value="Concanavalin A-like lectins/glucanases"/>
    <property type="match status" value="1"/>
</dbReference>
<feature type="region of interest" description="Disordered" evidence="1">
    <location>
        <begin position="1"/>
        <end position="97"/>
    </location>
</feature>
<dbReference type="PANTHER" id="PTHR10963:SF53">
    <property type="entry name" value="GH16 DOMAIN-CONTAINING PROTEIN"/>
    <property type="match status" value="1"/>
</dbReference>
<reference evidence="3 4" key="1">
    <citation type="submission" date="2023-08" db="EMBL/GenBank/DDBJ databases">
        <title>Black Yeasts Isolated from many extreme environments.</title>
        <authorList>
            <person name="Coleine C."/>
            <person name="Stajich J.E."/>
            <person name="Selbmann L."/>
        </authorList>
    </citation>
    <scope>NUCLEOTIDE SEQUENCE [LARGE SCALE GENOMIC DNA]</scope>
    <source>
        <strain evidence="3 4">CCFEE 5885</strain>
    </source>
</reference>
<dbReference type="Gene3D" id="2.60.120.200">
    <property type="match status" value="1"/>
</dbReference>
<dbReference type="CDD" id="cd08023">
    <property type="entry name" value="GH16_laminarinase_like"/>
    <property type="match status" value="1"/>
</dbReference>
<feature type="compositionally biased region" description="Basic and acidic residues" evidence="1">
    <location>
        <begin position="1"/>
        <end position="18"/>
    </location>
</feature>
<sequence length="359" mass="40651">MSWKDQFKKYKGEWDKFNSKHNIIPSQAQQQQQQYPGQASYSQPQSGTGQQQQQSLYDRPPPPGPQSQGQYGYPPPPQPGYNPQSASYAQSQPPQQPINPVYWQARFEPGTAVTQEWDAKQGNNNGWGNNELENYTSNPENAFYTQDHKLILRAIANTSSPDPAHKFTSARLVSRQRLGRDRGVLTAVITSPCASGIWPAFWLLPFEPFTWPTDGEVDIMETWNGDRTNHSCLHWGKFDGADWNKHITQMTQLHDMDRRPVRYDLTWDQPNGQPGQGRLVWHIDGRPVMKAPIPQGSRPMRDFNILFNVAMGGNVCAGQIPRDGAYDMVVHYCAMSAEPEGGWARFENDWQHGPDGKVG</sequence>
<dbReference type="PANTHER" id="PTHR10963">
    <property type="entry name" value="GLYCOSYL HYDROLASE-RELATED"/>
    <property type="match status" value="1"/>
</dbReference>
<gene>
    <name evidence="3" type="ORF">LTR24_006876</name>
</gene>
<dbReference type="InterPro" id="IPR000757">
    <property type="entry name" value="Beta-glucanase-like"/>
</dbReference>
<dbReference type="PROSITE" id="PS51762">
    <property type="entry name" value="GH16_2"/>
    <property type="match status" value="1"/>
</dbReference>
<dbReference type="Proteomes" id="UP001345013">
    <property type="component" value="Unassembled WGS sequence"/>
</dbReference>
<dbReference type="InterPro" id="IPR013320">
    <property type="entry name" value="ConA-like_dom_sf"/>
</dbReference>
<protein>
    <recommendedName>
        <fullName evidence="2">GH16 domain-containing protein</fullName>
    </recommendedName>
</protein>
<evidence type="ECO:0000313" key="4">
    <source>
        <dbReference type="Proteomes" id="UP001345013"/>
    </source>
</evidence>
<feature type="domain" description="GH16" evidence="2">
    <location>
        <begin position="101"/>
        <end position="341"/>
    </location>
</feature>
<dbReference type="Pfam" id="PF26113">
    <property type="entry name" value="GH16_XgeA"/>
    <property type="match status" value="1"/>
</dbReference>
<feature type="compositionally biased region" description="Low complexity" evidence="1">
    <location>
        <begin position="26"/>
        <end position="55"/>
    </location>
</feature>
<proteinExistence type="predicted"/>
<name>A0ABR0K4Q8_9EURO</name>
<dbReference type="EMBL" id="JAVRRG010000094">
    <property type="protein sequence ID" value="KAK5087281.1"/>
    <property type="molecule type" value="Genomic_DNA"/>
</dbReference>
<dbReference type="InterPro" id="IPR050546">
    <property type="entry name" value="Glycosyl_Hydrlase_16"/>
</dbReference>
<evidence type="ECO:0000313" key="3">
    <source>
        <dbReference type="EMBL" id="KAK5087281.1"/>
    </source>
</evidence>
<feature type="compositionally biased region" description="Low complexity" evidence="1">
    <location>
        <begin position="81"/>
        <end position="93"/>
    </location>
</feature>
<keyword evidence="4" id="KW-1185">Reference proteome</keyword>